<evidence type="ECO:0000313" key="4">
    <source>
        <dbReference type="Proteomes" id="UP001208692"/>
    </source>
</evidence>
<accession>A0AAV5AWT0</accession>
<organism evidence="1 3">
    <name type="scientific">Capnocytophaga catalasegens</name>
    <dbReference type="NCBI Taxonomy" id="1004260"/>
    <lineage>
        <taxon>Bacteria</taxon>
        <taxon>Pseudomonadati</taxon>
        <taxon>Bacteroidota</taxon>
        <taxon>Flavobacteriia</taxon>
        <taxon>Flavobacteriales</taxon>
        <taxon>Flavobacteriaceae</taxon>
        <taxon>Capnocytophaga</taxon>
    </lineage>
</organism>
<keyword evidence="4" id="KW-1185">Reference proteome</keyword>
<name>A0AAV5AWT0_9FLAO</name>
<evidence type="ECO:0000313" key="3">
    <source>
        <dbReference type="Proteomes" id="UP001207736"/>
    </source>
</evidence>
<evidence type="ECO:0000313" key="2">
    <source>
        <dbReference type="EMBL" id="GJM52072.1"/>
    </source>
</evidence>
<dbReference type="Proteomes" id="UP001208692">
    <property type="component" value="Unassembled WGS sequence"/>
</dbReference>
<proteinExistence type="predicted"/>
<dbReference type="EMBL" id="BQKA01000023">
    <property type="protein sequence ID" value="GJM50165.1"/>
    <property type="molecule type" value="Genomic_DNA"/>
</dbReference>
<comment type="caution">
    <text evidence="1">The sequence shown here is derived from an EMBL/GenBank/DDBJ whole genome shotgun (WGS) entry which is preliminary data.</text>
</comment>
<protein>
    <recommendedName>
        <fullName evidence="5">Lipoprotein</fullName>
    </recommendedName>
</protein>
<evidence type="ECO:0000313" key="1">
    <source>
        <dbReference type="EMBL" id="GJM50165.1"/>
    </source>
</evidence>
<dbReference type="AlphaFoldDB" id="A0AAV5AWT0"/>
<sequence>MLLWACSDGDLTIEAISFDGTQVYSCTSDTTTNFLYKTQGNQAFILSFAKSKLTNKVDTIMGNIPTDFQLEYRSFTAPPSSTYFCSSPPGTTPEVTSQIQARGGLVRIITQKVVDTIAKTTKYNHIITVSDLVLVNDNNEGLVNPNLNFGIYQTSK</sequence>
<dbReference type="EMBL" id="BQKB01000008">
    <property type="protein sequence ID" value="GJM52072.1"/>
    <property type="molecule type" value="Genomic_DNA"/>
</dbReference>
<dbReference type="Proteomes" id="UP001207736">
    <property type="component" value="Unassembled WGS sequence"/>
</dbReference>
<gene>
    <name evidence="1" type="ORF">RCZ15_11390</name>
    <name evidence="2" type="ORF">RCZ16_03900</name>
</gene>
<evidence type="ECO:0008006" key="5">
    <source>
        <dbReference type="Google" id="ProtNLM"/>
    </source>
</evidence>
<reference evidence="1 4" key="1">
    <citation type="submission" date="2021-11" db="EMBL/GenBank/DDBJ databases">
        <title>Draft genome sequence of Capnocytophaga sp. strain KC07075 isolated from cat oral cavity.</title>
        <authorList>
            <person name="Suzuki M."/>
            <person name="Imaoka K."/>
            <person name="Kimura M."/>
            <person name="Morikawa S."/>
            <person name="Maeda K."/>
        </authorList>
    </citation>
    <scope>NUCLEOTIDE SEQUENCE</scope>
    <source>
        <strain evidence="1">KC07075</strain>
        <strain evidence="2 4">KC07079</strain>
    </source>
</reference>